<dbReference type="AlphaFoldDB" id="A0A6P1QXI3"/>
<name>A0A6P1QXI3_9FLAO</name>
<protein>
    <submittedName>
        <fullName evidence="1">Uncharacterized protein</fullName>
    </submittedName>
</protein>
<evidence type="ECO:0000313" key="2">
    <source>
        <dbReference type="Proteomes" id="UP000464318"/>
    </source>
</evidence>
<gene>
    <name evidence="1" type="ORF">DBX24_05805</name>
</gene>
<organism evidence="1 2">
    <name type="scientific">Bergeyella cardium</name>
    <dbReference type="NCBI Taxonomy" id="1585976"/>
    <lineage>
        <taxon>Bacteria</taxon>
        <taxon>Pseudomonadati</taxon>
        <taxon>Bacteroidota</taxon>
        <taxon>Flavobacteriia</taxon>
        <taxon>Flavobacteriales</taxon>
        <taxon>Weeksellaceae</taxon>
        <taxon>Bergeyella</taxon>
    </lineage>
</organism>
<dbReference type="EMBL" id="CP029149">
    <property type="protein sequence ID" value="QHN65430.1"/>
    <property type="molecule type" value="Genomic_DNA"/>
</dbReference>
<keyword evidence="2" id="KW-1185">Reference proteome</keyword>
<dbReference type="Proteomes" id="UP000464318">
    <property type="component" value="Chromosome"/>
</dbReference>
<dbReference type="KEGG" id="bcad:DBX24_05805"/>
<reference evidence="1 2" key="1">
    <citation type="submission" date="2018-04" db="EMBL/GenBank/DDBJ databases">
        <title>Characteristic and Complete Genome Sequencing of A Novel Member of Infective Endocarditis Causative Bacteria: Bergeyella cardium QL-PH.</title>
        <authorList>
            <person name="Pan H."/>
            <person name="Sun E."/>
            <person name="Zhang Y."/>
        </authorList>
    </citation>
    <scope>NUCLEOTIDE SEQUENCE [LARGE SCALE GENOMIC DNA]</scope>
    <source>
        <strain evidence="1 2">HPQL</strain>
    </source>
</reference>
<dbReference type="OrthoDB" id="1355305at2"/>
<evidence type="ECO:0000313" key="1">
    <source>
        <dbReference type="EMBL" id="QHN65430.1"/>
    </source>
</evidence>
<accession>A0A6P1QXI3</accession>
<dbReference type="RefSeq" id="WP_160224256.1">
    <property type="nucleotide sequence ID" value="NZ_CP029149.1"/>
</dbReference>
<sequence>MIISCNKKITNQNYNESLLYFQNKNKKLVSHFPIKKNLLSKYSVSVDTSAYFNTESLNITITNAKEEIERIKKENKYNLYKITDPCIVAVNDFIKEDNFPFIDDDPQNNNYHTTYSENCRNKNYKIIPNFWGAIYGKDSKIKNNLSSNFKYIILDSNTETIYSDKIRQDISYMPAFINHGYSKGVAFNEDENIIIYWVVLW</sequence>
<proteinExistence type="predicted"/>